<reference evidence="12 13" key="1">
    <citation type="journal article" date="2006" name="Nature">
        <title>Insights from the genome of the biotrophic fungal plant pathogen Ustilago maydis.</title>
        <authorList>
            <person name="Kamper J."/>
            <person name="Kahmann R."/>
            <person name="Bolker M."/>
            <person name="Ma L.J."/>
            <person name="Brefort T."/>
            <person name="Saville B.J."/>
            <person name="Banuett F."/>
            <person name="Kronstad J.W."/>
            <person name="Gold S.E."/>
            <person name="Muller O."/>
            <person name="Perlin M.H."/>
            <person name="Wosten H.A."/>
            <person name="de Vries R."/>
            <person name="Ruiz-Herrera J."/>
            <person name="Reynaga-Pena C.G."/>
            <person name="Snetselaar K."/>
            <person name="McCann M."/>
            <person name="Perez-Martin J."/>
            <person name="Feldbrugge M."/>
            <person name="Basse C.W."/>
            <person name="Steinberg G."/>
            <person name="Ibeas J.I."/>
            <person name="Holloman W."/>
            <person name="Guzman P."/>
            <person name="Farman M."/>
            <person name="Stajich J.E."/>
            <person name="Sentandreu R."/>
            <person name="Gonzalez-Prieto J.M."/>
            <person name="Kennell J.C."/>
            <person name="Molina L."/>
            <person name="Schirawski J."/>
            <person name="Mendoza-Mendoza A."/>
            <person name="Greilinger D."/>
            <person name="Munch K."/>
            <person name="Rossel N."/>
            <person name="Scherer M."/>
            <person name="Vranes M."/>
            <person name="Ladendorf O."/>
            <person name="Vincon V."/>
            <person name="Fuchs U."/>
            <person name="Sandrock B."/>
            <person name="Meng S."/>
            <person name="Ho E.C."/>
            <person name="Cahill M.J."/>
            <person name="Boyce K.J."/>
            <person name="Klose J."/>
            <person name="Klosterman S.J."/>
            <person name="Deelstra H.J."/>
            <person name="Ortiz-Castellanos L."/>
            <person name="Li W."/>
            <person name="Sanchez-Alonso P."/>
            <person name="Schreier P.H."/>
            <person name="Hauser-Hahn I."/>
            <person name="Vaupel M."/>
            <person name="Koopmann E."/>
            <person name="Friedrich G."/>
            <person name="Voss H."/>
            <person name="Schluter T."/>
            <person name="Margolis J."/>
            <person name="Platt D."/>
            <person name="Swimmer C."/>
            <person name="Gnirke A."/>
            <person name="Chen F."/>
            <person name="Vysotskaia V."/>
            <person name="Mannhaupt G."/>
            <person name="Guldener U."/>
            <person name="Munsterkotter M."/>
            <person name="Haase D."/>
            <person name="Oesterheld M."/>
            <person name="Mewes H.W."/>
            <person name="Mauceli E.W."/>
            <person name="DeCaprio D."/>
            <person name="Wade C.M."/>
            <person name="Butler J."/>
            <person name="Young S."/>
            <person name="Jaffe D.B."/>
            <person name="Calvo S."/>
            <person name="Nusbaum C."/>
            <person name="Galagan J."/>
            <person name="Birren B.W."/>
        </authorList>
    </citation>
    <scope>NUCLEOTIDE SEQUENCE [LARGE SCALE GENOMIC DNA]</scope>
    <source>
        <strain evidence="13">DSM 14603 / FGSC 9021 / UM521</strain>
    </source>
</reference>
<dbReference type="OrthoDB" id="67688at2759"/>
<dbReference type="InterPro" id="IPR002420">
    <property type="entry name" value="PI3K-type_C2_dom"/>
</dbReference>
<feature type="domain" description="C2 PI3K-type" evidence="11">
    <location>
        <begin position="14"/>
        <end position="185"/>
    </location>
</feature>
<keyword evidence="4 7" id="KW-0418">Kinase</keyword>
<sequence>MDRDFYSFVRLSDLNLNLTFRISSLQGRLDRLTRTQLLEKPESRHWGSQQSQFPDLIVECRLYSDNKPLSVPVRTAYKPFRNNHQWNEWITLPYKLCDLPLGAQITFTIYEVALSNASRIIGGTTLPLFGKKGTLKSAQHRLFVWKGVKADGSIESATPSKVGEMKDEMGRLEKLIKRHERGDLPRVDWLDKMAYRQVEKVYQAESQSSDRLFLYIDLPRFELPIVYCEAESILPNADAPHGLSTLSGQLGGSNPGASLPASNEIGSSQSASGNGLSIASGNPTSAAAAAAAAAAALSTADPNRITASLFTIFDPEIARSNPVEAKHRRLVRSHRSGPLDRELKPSAEVRDELNEILSYPPTRELTTAEMDRVWSFRFYLTRDPKGLTKFLKSVVWTDQGEAKQATEVLLPMWNEPGLDDALELLGPTFKDARVRSYAVRQLERAEDEELILYLLQLVQALKFDKPMTRAAGGLTGSAVGDLDQDARRGQPVPLHSVSSPSTSLTTDRGADKDSSGLADFLIRRGLSNPLLGNDLYWYLEVECEDPKTGPLFKAVKRRFLERLGSLPTGAERRDTLSRQATLLATLSRRAKELRSNRDARPKKIEKLRALIADPKNGLHRFDPPLMLPLDASVSVTGIVAEKSTIFKSNLFPLRLEFTTAERSTHSSVGEADRSETLPDSITSSLLEDEEEESLIIDELTTSNAKSSEDKKVDGAGHYTLIFKNGDDLRQDQLVIQLFSLMDRLLRNENLDLKMTPYRVLATGSVDGMVQFVDSLSIAAILSAHQGSLLNFLRAHHAQPSSLSTYGVDAVVFDTFIRSCAGYCVVTYLLGVGDRHLDNLLLSSDGHFFHVDFGYILGRDPKPFPPPVKVCKEMVDAMGGTSSAHYARFKAFCYTAFTNLRKNANLILNLVALMVDANIPDIRLEPDKAVLKVQDKFLLGLSEDDAIKEFEGLLNETSYLSTVFDRLHDMAQYFRQ</sequence>
<dbReference type="CDD" id="cd00870">
    <property type="entry name" value="PI3Ka_III"/>
    <property type="match status" value="1"/>
</dbReference>
<proteinExistence type="inferred from homology"/>
<comment type="similarity">
    <text evidence="1">Belongs to the PI3/PI4-kinase family. Type III PI4K subfamily.</text>
</comment>
<dbReference type="GO" id="GO:0005524">
    <property type="term" value="F:ATP binding"/>
    <property type="evidence" value="ECO:0007669"/>
    <property type="project" value="UniProtKB-UniRule"/>
</dbReference>
<dbReference type="EC" id="2.7.1.137" evidence="7"/>
<dbReference type="GO" id="GO:0000425">
    <property type="term" value="P:pexophagy"/>
    <property type="evidence" value="ECO:0000318"/>
    <property type="project" value="GO_Central"/>
</dbReference>
<dbReference type="Gene3D" id="1.25.40.70">
    <property type="entry name" value="Phosphatidylinositol 3-kinase, accessory domain (PIK)"/>
    <property type="match status" value="1"/>
</dbReference>
<dbReference type="Gene3D" id="1.10.1070.11">
    <property type="entry name" value="Phosphatidylinositol 3-/4-kinase, catalytic domain"/>
    <property type="match status" value="1"/>
</dbReference>
<dbReference type="GO" id="GO:0006897">
    <property type="term" value="P:endocytosis"/>
    <property type="evidence" value="ECO:0000318"/>
    <property type="project" value="GO_Central"/>
</dbReference>
<dbReference type="InterPro" id="IPR035892">
    <property type="entry name" value="C2_domain_sf"/>
</dbReference>
<evidence type="ECO:0000256" key="4">
    <source>
        <dbReference type="ARBA" id="ARBA00022777"/>
    </source>
</evidence>
<feature type="domain" description="PIK helical" evidence="10">
    <location>
        <begin position="340"/>
        <end position="562"/>
    </location>
</feature>
<feature type="compositionally biased region" description="Polar residues" evidence="8">
    <location>
        <begin position="260"/>
        <end position="272"/>
    </location>
</feature>
<dbReference type="GO" id="GO:0034271">
    <property type="term" value="C:phosphatidylinositol 3-kinase complex, class III, type I"/>
    <property type="evidence" value="ECO:0000318"/>
    <property type="project" value="GO_Central"/>
</dbReference>
<dbReference type="FunCoup" id="A0A0D1E9M7">
    <property type="interactions" value="481"/>
</dbReference>
<dbReference type="FunFam" id="1.10.1070.11:FF:000002">
    <property type="entry name" value="Phosphatidylinositol 3-kinase catalytic subunit type 3"/>
    <property type="match status" value="1"/>
</dbReference>
<dbReference type="InterPro" id="IPR036940">
    <property type="entry name" value="PI3/4_kinase_cat_sf"/>
</dbReference>
<dbReference type="InterPro" id="IPR042236">
    <property type="entry name" value="PI3K_accessory_sf"/>
</dbReference>
<dbReference type="InterPro" id="IPR018936">
    <property type="entry name" value="PI3/4_kinase_CS"/>
</dbReference>
<keyword evidence="2 7" id="KW-0808">Transferase</keyword>
<dbReference type="GO" id="GO:0032968">
    <property type="term" value="P:positive regulation of transcription elongation by RNA polymerase II"/>
    <property type="evidence" value="ECO:0007669"/>
    <property type="project" value="EnsemblFungi"/>
</dbReference>
<evidence type="ECO:0000313" key="12">
    <source>
        <dbReference type="EMBL" id="KIS72031.1"/>
    </source>
</evidence>
<dbReference type="RefSeq" id="XP_011386318.1">
    <property type="nucleotide sequence ID" value="XM_011388016.1"/>
</dbReference>
<evidence type="ECO:0000256" key="8">
    <source>
        <dbReference type="SAM" id="MobiDB-lite"/>
    </source>
</evidence>
<dbReference type="Pfam" id="PF00613">
    <property type="entry name" value="PI3Ka"/>
    <property type="match status" value="1"/>
</dbReference>
<dbReference type="GO" id="GO:0000045">
    <property type="term" value="P:autophagosome assembly"/>
    <property type="evidence" value="ECO:0000318"/>
    <property type="project" value="GO_Central"/>
</dbReference>
<dbReference type="GO" id="GO:0004672">
    <property type="term" value="F:protein kinase activity"/>
    <property type="evidence" value="ECO:0007669"/>
    <property type="project" value="EnsemblFungi"/>
</dbReference>
<dbReference type="Pfam" id="PF00454">
    <property type="entry name" value="PI3_PI4_kinase"/>
    <property type="match status" value="1"/>
</dbReference>
<dbReference type="GO" id="GO:0036092">
    <property type="term" value="P:phosphatidylinositol-3-phosphate biosynthetic process"/>
    <property type="evidence" value="ECO:0000318"/>
    <property type="project" value="GO_Central"/>
</dbReference>
<dbReference type="GO" id="GO:0016303">
    <property type="term" value="F:1-phosphatidylinositol-3-kinase activity"/>
    <property type="evidence" value="ECO:0000318"/>
    <property type="project" value="GO_Central"/>
</dbReference>
<name>A0A0D1E9M7_MYCMD</name>
<dbReference type="InterPro" id="IPR011009">
    <property type="entry name" value="Kinase-like_dom_sf"/>
</dbReference>
<dbReference type="SUPFAM" id="SSF56112">
    <property type="entry name" value="Protein kinase-like (PK-like)"/>
    <property type="match status" value="1"/>
</dbReference>
<dbReference type="OMA" id="LHKFAQY"/>
<dbReference type="InterPro" id="IPR008290">
    <property type="entry name" value="PI3K_Vps34"/>
</dbReference>
<dbReference type="InParanoid" id="A0A0D1E9M7"/>
<dbReference type="SMART" id="SM00145">
    <property type="entry name" value="PI3Ka"/>
    <property type="match status" value="1"/>
</dbReference>
<feature type="region of interest" description="Disordered" evidence="8">
    <location>
        <begin position="475"/>
        <end position="512"/>
    </location>
</feature>
<dbReference type="STRING" id="237631.A0A0D1E9M7"/>
<dbReference type="CDD" id="cd08397">
    <property type="entry name" value="C2_PI3K_class_III"/>
    <property type="match status" value="1"/>
</dbReference>
<dbReference type="PROSITE" id="PS00915">
    <property type="entry name" value="PI3_4_KINASE_1"/>
    <property type="match status" value="1"/>
</dbReference>
<dbReference type="KEGG" id="uma:UMAG_00453"/>
<dbReference type="PANTHER" id="PTHR10048">
    <property type="entry name" value="PHOSPHATIDYLINOSITOL KINASE"/>
    <property type="match status" value="1"/>
</dbReference>
<dbReference type="GO" id="GO:0000329">
    <property type="term" value="C:fungal-type vacuole membrane"/>
    <property type="evidence" value="ECO:0007669"/>
    <property type="project" value="EnsemblFungi"/>
</dbReference>
<dbReference type="EMBL" id="CM003140">
    <property type="protein sequence ID" value="KIS72031.1"/>
    <property type="molecule type" value="Genomic_DNA"/>
</dbReference>
<dbReference type="SMART" id="SM00146">
    <property type="entry name" value="PI3Kc"/>
    <property type="match status" value="1"/>
</dbReference>
<feature type="domain" description="PI3K/PI4K catalytic" evidence="9">
    <location>
        <begin position="695"/>
        <end position="961"/>
    </location>
</feature>
<evidence type="ECO:0000259" key="10">
    <source>
        <dbReference type="PROSITE" id="PS51545"/>
    </source>
</evidence>
<dbReference type="PANTHER" id="PTHR10048:SF7">
    <property type="entry name" value="PHOSPHATIDYLINOSITOL 3-KINASE CATALYTIC SUBUNIT TYPE 3"/>
    <property type="match status" value="1"/>
</dbReference>
<dbReference type="PROSITE" id="PS50290">
    <property type="entry name" value="PI3_4_KINASE_3"/>
    <property type="match status" value="1"/>
</dbReference>
<feature type="compositionally biased region" description="Polar residues" evidence="8">
    <location>
        <begin position="496"/>
        <end position="506"/>
    </location>
</feature>
<dbReference type="GO" id="GO:0005768">
    <property type="term" value="C:endosome"/>
    <property type="evidence" value="ECO:0000318"/>
    <property type="project" value="GO_Central"/>
</dbReference>
<comment type="catalytic activity">
    <reaction evidence="6">
        <text>a 1,2-diacyl-sn-glycero-3-phospho-(1D-myo-inositol) + ATP = a 1,2-diacyl-sn-glycero-3-phospho-(1D-myo-inositol-3-phosphate) + ADP + H(+)</text>
        <dbReference type="Rhea" id="RHEA:12709"/>
        <dbReference type="ChEBI" id="CHEBI:15378"/>
        <dbReference type="ChEBI" id="CHEBI:30616"/>
        <dbReference type="ChEBI" id="CHEBI:57880"/>
        <dbReference type="ChEBI" id="CHEBI:58088"/>
        <dbReference type="ChEBI" id="CHEBI:456216"/>
        <dbReference type="EC" id="2.7.1.137"/>
    </reaction>
    <physiologicalReaction direction="left-to-right" evidence="6">
        <dbReference type="Rhea" id="RHEA:12710"/>
    </physiologicalReaction>
</comment>
<dbReference type="Gene3D" id="2.60.40.150">
    <property type="entry name" value="C2 domain"/>
    <property type="match status" value="1"/>
</dbReference>
<protein>
    <recommendedName>
        <fullName evidence="7">Phosphatidylinositol 3-kinase VPS34</fullName>
        <ecNumber evidence="7">2.7.1.137</ecNumber>
    </recommendedName>
</protein>
<dbReference type="GO" id="GO:0005777">
    <property type="term" value="C:peroxisome"/>
    <property type="evidence" value="ECO:0000318"/>
    <property type="project" value="GO_Central"/>
</dbReference>
<evidence type="ECO:0000256" key="2">
    <source>
        <dbReference type="ARBA" id="ARBA00022679"/>
    </source>
</evidence>
<dbReference type="CDD" id="cd00896">
    <property type="entry name" value="PI3Kc_III"/>
    <property type="match status" value="1"/>
</dbReference>
<dbReference type="PIRSF" id="PIRSF000587">
    <property type="entry name" value="PI3K_Vps34"/>
    <property type="match status" value="1"/>
</dbReference>
<dbReference type="PROSITE" id="PS51545">
    <property type="entry name" value="PIK_HELICAL"/>
    <property type="match status" value="1"/>
</dbReference>
<accession>A0A0D1E9M7</accession>
<dbReference type="GO" id="GO:0005737">
    <property type="term" value="C:cytoplasm"/>
    <property type="evidence" value="ECO:0000318"/>
    <property type="project" value="GO_Central"/>
</dbReference>
<feature type="region of interest" description="Disordered" evidence="8">
    <location>
        <begin position="245"/>
        <end position="272"/>
    </location>
</feature>
<evidence type="ECO:0000256" key="5">
    <source>
        <dbReference type="ARBA" id="ARBA00022840"/>
    </source>
</evidence>
<dbReference type="InterPro" id="IPR057756">
    <property type="entry name" value="PI3-kinase_type3/VPS34_cat"/>
</dbReference>
<dbReference type="SUPFAM" id="SSF49562">
    <property type="entry name" value="C2 domain (Calcium/lipid-binding domain, CaLB)"/>
    <property type="match status" value="1"/>
</dbReference>
<dbReference type="eggNOG" id="KOG0906">
    <property type="taxonomic scope" value="Eukaryota"/>
</dbReference>
<dbReference type="InterPro" id="IPR016024">
    <property type="entry name" value="ARM-type_fold"/>
</dbReference>
<dbReference type="SUPFAM" id="SSF48371">
    <property type="entry name" value="ARM repeat"/>
    <property type="match status" value="1"/>
</dbReference>
<dbReference type="GO" id="GO:0048015">
    <property type="term" value="P:phosphatidylinositol-mediated signaling"/>
    <property type="evidence" value="ECO:0000318"/>
    <property type="project" value="GO_Central"/>
</dbReference>
<dbReference type="Pfam" id="PF00792">
    <property type="entry name" value="PI3K_C2"/>
    <property type="match status" value="1"/>
</dbReference>
<dbReference type="Proteomes" id="UP000000561">
    <property type="component" value="Chromosome 1"/>
</dbReference>
<evidence type="ECO:0000313" key="13">
    <source>
        <dbReference type="Proteomes" id="UP000000561"/>
    </source>
</evidence>
<dbReference type="GeneID" id="23561751"/>
<keyword evidence="3 7" id="KW-0547">Nucleotide-binding</keyword>
<evidence type="ECO:0000256" key="1">
    <source>
        <dbReference type="ARBA" id="ARBA00006209"/>
    </source>
</evidence>
<dbReference type="Gene3D" id="3.30.1010.10">
    <property type="entry name" value="Phosphatidylinositol 3-kinase Catalytic Subunit, Chain A, domain 4"/>
    <property type="match status" value="1"/>
</dbReference>
<dbReference type="GO" id="GO:0051365">
    <property type="term" value="P:cellular response to potassium ion starvation"/>
    <property type="evidence" value="ECO:0007669"/>
    <property type="project" value="EnsemblFungi"/>
</dbReference>
<dbReference type="InterPro" id="IPR001263">
    <property type="entry name" value="PI3K_accessory_dom"/>
</dbReference>
<dbReference type="SMART" id="SM00142">
    <property type="entry name" value="PI3K_C2"/>
    <property type="match status" value="1"/>
</dbReference>
<dbReference type="GO" id="GO:0016020">
    <property type="term" value="C:membrane"/>
    <property type="evidence" value="ECO:0000318"/>
    <property type="project" value="GO_Central"/>
</dbReference>
<dbReference type="InterPro" id="IPR000403">
    <property type="entry name" value="PI3/4_kinase_cat_dom"/>
</dbReference>
<dbReference type="GO" id="GO:0000407">
    <property type="term" value="C:phagophore assembly site"/>
    <property type="evidence" value="ECO:0000318"/>
    <property type="project" value="GO_Central"/>
</dbReference>
<evidence type="ECO:0000256" key="7">
    <source>
        <dbReference type="PIRNR" id="PIRNR000587"/>
    </source>
</evidence>
<evidence type="ECO:0000256" key="3">
    <source>
        <dbReference type="ARBA" id="ARBA00022741"/>
    </source>
</evidence>
<dbReference type="PROSITE" id="PS00916">
    <property type="entry name" value="PI3_4_KINASE_2"/>
    <property type="match status" value="1"/>
</dbReference>
<evidence type="ECO:0000259" key="11">
    <source>
        <dbReference type="PROSITE" id="PS51547"/>
    </source>
</evidence>
<dbReference type="GO" id="GO:0071561">
    <property type="term" value="C:nucleus-vacuole junction"/>
    <property type="evidence" value="ECO:0007669"/>
    <property type="project" value="EnsemblFungi"/>
</dbReference>
<organism evidence="12 13">
    <name type="scientific">Mycosarcoma maydis</name>
    <name type="common">Corn smut fungus</name>
    <name type="synonym">Ustilago maydis</name>
    <dbReference type="NCBI Taxonomy" id="5270"/>
    <lineage>
        <taxon>Eukaryota</taxon>
        <taxon>Fungi</taxon>
        <taxon>Dikarya</taxon>
        <taxon>Basidiomycota</taxon>
        <taxon>Ustilaginomycotina</taxon>
        <taxon>Ustilaginomycetes</taxon>
        <taxon>Ustilaginales</taxon>
        <taxon>Ustilaginaceae</taxon>
        <taxon>Mycosarcoma</taxon>
    </lineage>
</organism>
<gene>
    <name evidence="12" type="ORF">UMAG_00453</name>
</gene>
<dbReference type="AlphaFoldDB" id="A0A0D1E9M7"/>
<evidence type="ECO:0000256" key="6">
    <source>
        <dbReference type="ARBA" id="ARBA00023985"/>
    </source>
</evidence>
<keyword evidence="5 7" id="KW-0067">ATP-binding</keyword>
<dbReference type="InterPro" id="IPR015433">
    <property type="entry name" value="PI3/4_kinase"/>
</dbReference>
<keyword evidence="13" id="KW-1185">Reference proteome</keyword>
<dbReference type="VEuPathDB" id="FungiDB:UMAG_00453"/>
<dbReference type="PROSITE" id="PS51547">
    <property type="entry name" value="C2_PI3K"/>
    <property type="match status" value="1"/>
</dbReference>
<dbReference type="GO" id="GO:0034272">
    <property type="term" value="C:phosphatidylinositol 3-kinase complex, class III, type II"/>
    <property type="evidence" value="ECO:0000318"/>
    <property type="project" value="GO_Central"/>
</dbReference>
<evidence type="ECO:0000259" key="9">
    <source>
        <dbReference type="PROSITE" id="PS50290"/>
    </source>
</evidence>